<dbReference type="Gene3D" id="2.120.10.30">
    <property type="entry name" value="TolB, C-terminal domain"/>
    <property type="match status" value="1"/>
</dbReference>
<keyword evidence="2" id="KW-0472">Membrane</keyword>
<evidence type="ECO:0000313" key="3">
    <source>
        <dbReference type="EMBL" id="USR90057.1"/>
    </source>
</evidence>
<evidence type="ECO:0000313" key="4">
    <source>
        <dbReference type="Proteomes" id="UP001056708"/>
    </source>
</evidence>
<dbReference type="Proteomes" id="UP001056708">
    <property type="component" value="Chromosome"/>
</dbReference>
<keyword evidence="2" id="KW-1133">Transmembrane helix</keyword>
<organism evidence="3 4">
    <name type="scientific">Phormidium yuhuli AB48</name>
    <dbReference type="NCBI Taxonomy" id="2940671"/>
    <lineage>
        <taxon>Bacteria</taxon>
        <taxon>Bacillati</taxon>
        <taxon>Cyanobacteriota</taxon>
        <taxon>Cyanophyceae</taxon>
        <taxon>Oscillatoriophycideae</taxon>
        <taxon>Oscillatoriales</taxon>
        <taxon>Oscillatoriaceae</taxon>
        <taxon>Phormidium</taxon>
        <taxon>Phormidium yuhuli</taxon>
    </lineage>
</organism>
<evidence type="ECO:0000256" key="1">
    <source>
        <dbReference type="ARBA" id="ARBA00009820"/>
    </source>
</evidence>
<gene>
    <name evidence="3" type="ORF">NEA10_14540</name>
</gene>
<proteinExistence type="inferred from homology"/>
<dbReference type="SUPFAM" id="SSF82171">
    <property type="entry name" value="DPP6 N-terminal domain-like"/>
    <property type="match status" value="1"/>
</dbReference>
<keyword evidence="2" id="KW-0812">Transmembrane</keyword>
<dbReference type="Pfam" id="PF07676">
    <property type="entry name" value="PD40"/>
    <property type="match status" value="2"/>
</dbReference>
<feature type="transmembrane region" description="Helical" evidence="2">
    <location>
        <begin position="21"/>
        <end position="40"/>
    </location>
</feature>
<dbReference type="RefSeq" id="WP_252661682.1">
    <property type="nucleotide sequence ID" value="NZ_CP098611.1"/>
</dbReference>
<reference evidence="3" key="1">
    <citation type="submission" date="2022-06" db="EMBL/GenBank/DDBJ databases">
        <title>Genome sequence of Phormidium yuhuli AB48 isolated from an industrial photobioreactor environment.</title>
        <authorList>
            <person name="Qiu Y."/>
            <person name="Noonan A.J.C."/>
            <person name="Dofher K."/>
            <person name="Koch M."/>
            <person name="Kieft B."/>
            <person name="Lin X."/>
            <person name="Ziels R.M."/>
            <person name="Hallam S.J."/>
        </authorList>
    </citation>
    <scope>NUCLEOTIDE SEQUENCE</scope>
    <source>
        <strain evidence="3">AB48</strain>
    </source>
</reference>
<dbReference type="InterPro" id="IPR011659">
    <property type="entry name" value="WD40"/>
</dbReference>
<sequence>MKDVNPVGIDKITLIRGLKRLRFALYISLLTALSSCAAYPRLLNSPVDPGGRGLNSLAADLSPSISDRYIVFVSEREQRQDIYLYDRQSQRTIALPGLNSLDTIAESPGISADGRYIVFAGNRRGRSGIFIYDRETRQLRNLTENLDATVRNPSISANGSTVAFEANLNGQWDILVYNRNGQPLDLPTPVR</sequence>
<comment type="similarity">
    <text evidence="1">Belongs to the TolB family.</text>
</comment>
<keyword evidence="4" id="KW-1185">Reference proteome</keyword>
<accession>A0ABY5ALH2</accession>
<dbReference type="EMBL" id="CP098611">
    <property type="protein sequence ID" value="USR90057.1"/>
    <property type="molecule type" value="Genomic_DNA"/>
</dbReference>
<evidence type="ECO:0000256" key="2">
    <source>
        <dbReference type="SAM" id="Phobius"/>
    </source>
</evidence>
<dbReference type="InterPro" id="IPR011042">
    <property type="entry name" value="6-blade_b-propeller_TolB-like"/>
</dbReference>
<dbReference type="PANTHER" id="PTHR36842">
    <property type="entry name" value="PROTEIN TOLB HOMOLOG"/>
    <property type="match status" value="1"/>
</dbReference>
<protein>
    <submittedName>
        <fullName evidence="3">Tol biopolymer transporter periplasmic protein</fullName>
    </submittedName>
</protein>
<dbReference type="PANTHER" id="PTHR36842:SF1">
    <property type="entry name" value="PROTEIN TOLB"/>
    <property type="match status" value="1"/>
</dbReference>
<name>A0ABY5ALH2_9CYAN</name>